<dbReference type="GeneID" id="63832126"/>
<dbReference type="EMBL" id="MU032346">
    <property type="protein sequence ID" value="KAF3768166.1"/>
    <property type="molecule type" value="Genomic_DNA"/>
</dbReference>
<evidence type="ECO:0000313" key="1">
    <source>
        <dbReference type="EMBL" id="KAF3768166.1"/>
    </source>
</evidence>
<dbReference type="RefSeq" id="XP_040779127.1">
    <property type="nucleotide sequence ID" value="XM_040914997.1"/>
</dbReference>
<proteinExistence type="predicted"/>
<comment type="caution">
    <text evidence="1">The sequence shown here is derived from an EMBL/GenBank/DDBJ whole genome shotgun (WGS) entry which is preliminary data.</text>
</comment>
<organism evidence="1 2">
    <name type="scientific">Cryphonectria parasitica (strain ATCC 38755 / EP155)</name>
    <dbReference type="NCBI Taxonomy" id="660469"/>
    <lineage>
        <taxon>Eukaryota</taxon>
        <taxon>Fungi</taxon>
        <taxon>Dikarya</taxon>
        <taxon>Ascomycota</taxon>
        <taxon>Pezizomycotina</taxon>
        <taxon>Sordariomycetes</taxon>
        <taxon>Sordariomycetidae</taxon>
        <taxon>Diaporthales</taxon>
        <taxon>Cryphonectriaceae</taxon>
        <taxon>Cryphonectria-Endothia species complex</taxon>
        <taxon>Cryphonectria</taxon>
    </lineage>
</organism>
<keyword evidence="2" id="KW-1185">Reference proteome</keyword>
<sequence length="171" mass="19588">MSNRGFTSRGIAVDSVEHKVVVWYDGLSMTNITRNPTSQCVPNSTSQIFMCMQCKPDLGTMEPDDMYALLERLHPSQPEDPELWAEIGHLVELSLVDLFRYVEANPIYLQGAYRKPWKQHYLHWARHHMDKCTQKRLHSGLELNATDSQLHGKKIGWQICANDIGIDAPIL</sequence>
<protein>
    <submittedName>
        <fullName evidence="1">Uncharacterized protein</fullName>
    </submittedName>
</protein>
<reference evidence="1" key="1">
    <citation type="journal article" date="2020" name="Phytopathology">
        <title>Genome sequence of the chestnut blight fungus Cryphonectria parasitica EP155: A fundamental resource for an archetypical invasive plant pathogen.</title>
        <authorList>
            <person name="Crouch J.A."/>
            <person name="Dawe A."/>
            <person name="Aerts A."/>
            <person name="Barry K."/>
            <person name="Churchill A.C.L."/>
            <person name="Grimwood J."/>
            <person name="Hillman B."/>
            <person name="Milgroom M.G."/>
            <person name="Pangilinan J."/>
            <person name="Smith M."/>
            <person name="Salamov A."/>
            <person name="Schmutz J."/>
            <person name="Yadav J."/>
            <person name="Grigoriev I.V."/>
            <person name="Nuss D."/>
        </authorList>
    </citation>
    <scope>NUCLEOTIDE SEQUENCE</scope>
    <source>
        <strain evidence="1">EP155</strain>
    </source>
</reference>
<evidence type="ECO:0000313" key="2">
    <source>
        <dbReference type="Proteomes" id="UP000803844"/>
    </source>
</evidence>
<gene>
    <name evidence="1" type="ORF">M406DRAFT_102242</name>
</gene>
<accession>A0A9P4Y7I5</accession>
<name>A0A9P4Y7I5_CRYP1</name>
<dbReference type="AlphaFoldDB" id="A0A9P4Y7I5"/>
<dbReference type="Proteomes" id="UP000803844">
    <property type="component" value="Unassembled WGS sequence"/>
</dbReference>